<gene>
    <name evidence="2" type="ORF">ACFSW8_13480</name>
</gene>
<reference evidence="3" key="1">
    <citation type="journal article" date="2019" name="Int. J. Syst. Evol. Microbiol.">
        <title>The Global Catalogue of Microorganisms (GCM) 10K type strain sequencing project: providing services to taxonomists for standard genome sequencing and annotation.</title>
        <authorList>
            <consortium name="The Broad Institute Genomics Platform"/>
            <consortium name="The Broad Institute Genome Sequencing Center for Infectious Disease"/>
            <person name="Wu L."/>
            <person name="Ma J."/>
        </authorList>
    </citation>
    <scope>NUCLEOTIDE SEQUENCE [LARGE SCALE GENOMIC DNA]</scope>
    <source>
        <strain evidence="3">CCUG 57942</strain>
    </source>
</reference>
<dbReference type="RefSeq" id="WP_377087775.1">
    <property type="nucleotide sequence ID" value="NZ_JBHSJL010000014.1"/>
</dbReference>
<keyword evidence="1" id="KW-0472">Membrane</keyword>
<keyword evidence="1" id="KW-1133">Transmembrane helix</keyword>
<comment type="caution">
    <text evidence="2">The sequence shown here is derived from an EMBL/GenBank/DDBJ whole genome shotgun (WGS) entry which is preliminary data.</text>
</comment>
<accession>A0ABW4ZDF2</accession>
<sequence length="110" mass="12819">MHWWHTTLTKQNNDPQSLFDWLYVGFNWLEAAAWLAFSLVILLRFVRTRDTPWDLLYAAFLLLFALSDVAEVYQLTLGLLTLKVLIFLGILISRSMAIRQRRTLTLPPPA</sequence>
<dbReference type="EMBL" id="JBHUJB010000059">
    <property type="protein sequence ID" value="MFD2159914.1"/>
    <property type="molecule type" value="Genomic_DNA"/>
</dbReference>
<proteinExistence type="predicted"/>
<dbReference type="Proteomes" id="UP001597389">
    <property type="component" value="Unassembled WGS sequence"/>
</dbReference>
<organism evidence="2 3">
    <name type="scientific">Rubritalea tangerina</name>
    <dbReference type="NCBI Taxonomy" id="430798"/>
    <lineage>
        <taxon>Bacteria</taxon>
        <taxon>Pseudomonadati</taxon>
        <taxon>Verrucomicrobiota</taxon>
        <taxon>Verrucomicrobiia</taxon>
        <taxon>Verrucomicrobiales</taxon>
        <taxon>Rubritaleaceae</taxon>
        <taxon>Rubritalea</taxon>
    </lineage>
</organism>
<feature type="transmembrane region" description="Helical" evidence="1">
    <location>
        <begin position="21"/>
        <end position="43"/>
    </location>
</feature>
<name>A0ABW4ZDF2_9BACT</name>
<protein>
    <recommendedName>
        <fullName evidence="4">DUF2339 domain-containing protein</fullName>
    </recommendedName>
</protein>
<keyword evidence="3" id="KW-1185">Reference proteome</keyword>
<keyword evidence="1" id="KW-0812">Transmembrane</keyword>
<feature type="transmembrane region" description="Helical" evidence="1">
    <location>
        <begin position="79"/>
        <end position="97"/>
    </location>
</feature>
<evidence type="ECO:0000313" key="3">
    <source>
        <dbReference type="Proteomes" id="UP001597389"/>
    </source>
</evidence>
<evidence type="ECO:0008006" key="4">
    <source>
        <dbReference type="Google" id="ProtNLM"/>
    </source>
</evidence>
<evidence type="ECO:0000313" key="2">
    <source>
        <dbReference type="EMBL" id="MFD2159914.1"/>
    </source>
</evidence>
<evidence type="ECO:0000256" key="1">
    <source>
        <dbReference type="SAM" id="Phobius"/>
    </source>
</evidence>